<evidence type="ECO:0000259" key="1">
    <source>
        <dbReference type="SMART" id="SM01037"/>
    </source>
</evidence>
<dbReference type="GO" id="GO:0006952">
    <property type="term" value="P:defense response"/>
    <property type="evidence" value="ECO:0007669"/>
    <property type="project" value="InterPro"/>
</dbReference>
<protein>
    <submittedName>
        <fullName evidence="2">MLP-like protein 43</fullName>
    </submittedName>
</protein>
<evidence type="ECO:0000313" key="3">
    <source>
        <dbReference type="Proteomes" id="UP000075243"/>
    </source>
</evidence>
<dbReference type="Gramene" id="C.cajan_20427.t">
    <property type="protein sequence ID" value="C.cajan_20427.t"/>
    <property type="gene ID" value="C.cajan_20427"/>
</dbReference>
<organism evidence="2 3">
    <name type="scientific">Cajanus cajan</name>
    <name type="common">Pigeon pea</name>
    <name type="synonym">Cajanus indicus</name>
    <dbReference type="NCBI Taxonomy" id="3821"/>
    <lineage>
        <taxon>Eukaryota</taxon>
        <taxon>Viridiplantae</taxon>
        <taxon>Streptophyta</taxon>
        <taxon>Embryophyta</taxon>
        <taxon>Tracheophyta</taxon>
        <taxon>Spermatophyta</taxon>
        <taxon>Magnoliopsida</taxon>
        <taxon>eudicotyledons</taxon>
        <taxon>Gunneridae</taxon>
        <taxon>Pentapetalae</taxon>
        <taxon>rosids</taxon>
        <taxon>fabids</taxon>
        <taxon>Fabales</taxon>
        <taxon>Fabaceae</taxon>
        <taxon>Papilionoideae</taxon>
        <taxon>50 kb inversion clade</taxon>
        <taxon>NPAAA clade</taxon>
        <taxon>indigoferoid/millettioid clade</taxon>
        <taxon>Phaseoleae</taxon>
        <taxon>Cajanus</taxon>
    </lineage>
</organism>
<evidence type="ECO:0000313" key="2">
    <source>
        <dbReference type="EMBL" id="KYP76780.1"/>
    </source>
</evidence>
<dbReference type="Pfam" id="PF00407">
    <property type="entry name" value="Bet_v_1"/>
    <property type="match status" value="1"/>
</dbReference>
<dbReference type="SMART" id="SM01037">
    <property type="entry name" value="Bet_v_1"/>
    <property type="match status" value="1"/>
</dbReference>
<dbReference type="InterPro" id="IPR023393">
    <property type="entry name" value="START-like_dom_sf"/>
</dbReference>
<dbReference type="EMBL" id="CM003603">
    <property type="protein sequence ID" value="KYP76780.1"/>
    <property type="molecule type" value="Genomic_DNA"/>
</dbReference>
<dbReference type="InterPro" id="IPR051761">
    <property type="entry name" value="MLP-like_ligand-binding"/>
</dbReference>
<feature type="domain" description="Bet v I/Major latex protein" evidence="1">
    <location>
        <begin position="2"/>
        <end position="151"/>
    </location>
</feature>
<proteinExistence type="predicted"/>
<reference evidence="2 3" key="1">
    <citation type="journal article" date="2012" name="Nat. Biotechnol.">
        <title>Draft genome sequence of pigeonpea (Cajanus cajan), an orphan legume crop of resource-poor farmers.</title>
        <authorList>
            <person name="Varshney R.K."/>
            <person name="Chen W."/>
            <person name="Li Y."/>
            <person name="Bharti A.K."/>
            <person name="Saxena R.K."/>
            <person name="Schlueter J.A."/>
            <person name="Donoghue M.T."/>
            <person name="Azam S."/>
            <person name="Fan G."/>
            <person name="Whaley A.M."/>
            <person name="Farmer A.D."/>
            <person name="Sheridan J."/>
            <person name="Iwata A."/>
            <person name="Tuteja R."/>
            <person name="Penmetsa R.V."/>
            <person name="Wu W."/>
            <person name="Upadhyaya H.D."/>
            <person name="Yang S.P."/>
            <person name="Shah T."/>
            <person name="Saxena K.B."/>
            <person name="Michael T."/>
            <person name="McCombie W.R."/>
            <person name="Yang B."/>
            <person name="Zhang G."/>
            <person name="Yang H."/>
            <person name="Wang J."/>
            <person name="Spillane C."/>
            <person name="Cook D.R."/>
            <person name="May G.D."/>
            <person name="Xu X."/>
            <person name="Jackson S.A."/>
        </authorList>
    </citation>
    <scope>NUCLEOTIDE SEQUENCE [LARGE SCALE GENOMIC DNA]</scope>
    <source>
        <strain evidence="3">cv. Asha</strain>
    </source>
</reference>
<gene>
    <name evidence="2" type="ORF">KK1_021036</name>
</gene>
<name>A0A151UBT0_CAJCA</name>
<dbReference type="OMA" id="RWIVEYE"/>
<dbReference type="Proteomes" id="UP000075243">
    <property type="component" value="Chromosome 1"/>
</dbReference>
<dbReference type="CDD" id="cd07816">
    <property type="entry name" value="Bet_v1-like"/>
    <property type="match status" value="1"/>
</dbReference>
<sequence length="151" mass="17567">MARLQKVETNVHTKVSGEKFYDVFCNRTHLIANIFPEKIHSVEIHKGEWGTEGSIISWNYLHEGKTCECTEVVEGIERENNKVNFKVIEGDLLEHYKSFKFTLHVTPKEKGSIVHWVVQYEKQNDDIPDPYGMLQLVVEESQKIDAYLTKD</sequence>
<dbReference type="PANTHER" id="PTHR31907">
    <property type="entry name" value="MLP-LIKE PROTEIN 423"/>
    <property type="match status" value="1"/>
</dbReference>
<dbReference type="InterPro" id="IPR000916">
    <property type="entry name" value="Bet_v_I/MLP"/>
</dbReference>
<dbReference type="STRING" id="3821.A0A151UBT0"/>
<dbReference type="AlphaFoldDB" id="A0A151UBT0"/>
<dbReference type="Gene3D" id="3.30.530.20">
    <property type="match status" value="1"/>
</dbReference>
<dbReference type="SUPFAM" id="SSF55961">
    <property type="entry name" value="Bet v1-like"/>
    <property type="match status" value="1"/>
</dbReference>
<accession>A0A151UBT0</accession>
<keyword evidence="3" id="KW-1185">Reference proteome</keyword>